<dbReference type="GO" id="GO:0016887">
    <property type="term" value="F:ATP hydrolysis activity"/>
    <property type="evidence" value="ECO:0007669"/>
    <property type="project" value="InterPro"/>
</dbReference>
<dbReference type="HOGENOM" id="CLU_000604_1_5_7"/>
<dbReference type="OrthoDB" id="9802264at2"/>
<protein>
    <submittedName>
        <fullName evidence="5">ABC-type transport system involved in resistance to organic solvents, ATPase component</fullName>
    </submittedName>
</protein>
<dbReference type="EMBL" id="CP000252">
    <property type="protein sequence ID" value="ABC76138.1"/>
    <property type="molecule type" value="Genomic_DNA"/>
</dbReference>
<dbReference type="InterPro" id="IPR017871">
    <property type="entry name" value="ABC_transporter-like_CS"/>
</dbReference>
<dbReference type="Proteomes" id="UP000001933">
    <property type="component" value="Chromosome"/>
</dbReference>
<dbReference type="InParanoid" id="Q2LQ53"/>
<keyword evidence="3" id="KW-0067">ATP-binding</keyword>
<name>Q2LQ53_SYNAS</name>
<dbReference type="STRING" id="56780.SYN_01263"/>
<dbReference type="FunCoup" id="Q2LQ53">
    <property type="interactions" value="247"/>
</dbReference>
<evidence type="ECO:0000256" key="2">
    <source>
        <dbReference type="ARBA" id="ARBA00022741"/>
    </source>
</evidence>
<dbReference type="InterPro" id="IPR029787">
    <property type="entry name" value="Nucleotide_cyclase"/>
</dbReference>
<dbReference type="PANTHER" id="PTHR43023:SF6">
    <property type="entry name" value="INTERMEMBRANE PHOSPHOLIPID TRANSPORT SYSTEM ATP-BINDING PROTEIN MLAF"/>
    <property type="match status" value="1"/>
</dbReference>
<dbReference type="KEGG" id="sat:SYN_01263"/>
<reference evidence="5 6" key="1">
    <citation type="journal article" date="2007" name="Proc. Natl. Acad. Sci. U.S.A.">
        <title>The genome of Syntrophus aciditrophicus: life at the thermodynamic limit of microbial growth.</title>
        <authorList>
            <person name="McInerney M.J."/>
            <person name="Rohlin L."/>
            <person name="Mouttaki H."/>
            <person name="Kim U."/>
            <person name="Krupp R.S."/>
            <person name="Rios-Hernandez L."/>
            <person name="Sieber J."/>
            <person name="Struchtemeyer C.G."/>
            <person name="Bhattacharyya A."/>
            <person name="Campbell J.W."/>
            <person name="Gunsalus R.P."/>
        </authorList>
    </citation>
    <scope>NUCLEOTIDE SEQUENCE [LARGE SCALE GENOMIC DNA]</scope>
    <source>
        <strain evidence="5 6">SB</strain>
    </source>
</reference>
<dbReference type="SUPFAM" id="SSF55073">
    <property type="entry name" value="Nucleotide cyclase"/>
    <property type="match status" value="1"/>
</dbReference>
<sequence length="413" mass="46659">MDIPLIEFQDVTKRFGDRTVLDRVNLKIYEGEVTTIIGLSGGGKSVLLKHIIGLLKPDEGTILFRGKPLNGMSKKERYAALGRMSYMFQDNALFDSMTVYENIALPLQETMNLKKKEIERRVMARIEQTELIDAVHKYPSELSGGMQKRVALARALVIDPQIVLFDEPTSGQDPVRKNAILSMIAQYQRKFGFTAVLVSHEIPDVYFISNRILALYDRTIVFQGTVEELEDFEHPFKDEVIRSLEGLQEELTGLRSKRQFKVLYHANLKRSALGESYTVLVFTLEALDAVITALGYDAAQKTIHYMGLFIDKHFAPIGGFSTRISFNEFVTMLPYSDRAEAEAIVKDFIPDLQEGIRQIQEGTRRKATSGECIEFVVHAGLAQGNPLEEIDSVIESAKRQQKEIGRLQCATQE</sequence>
<keyword evidence="6" id="KW-1185">Reference proteome</keyword>
<keyword evidence="2" id="KW-0547">Nucleotide-binding</keyword>
<dbReference type="InterPro" id="IPR000160">
    <property type="entry name" value="GGDEF_dom"/>
</dbReference>
<evidence type="ECO:0000256" key="1">
    <source>
        <dbReference type="ARBA" id="ARBA00022448"/>
    </source>
</evidence>
<organism evidence="5 6">
    <name type="scientific">Syntrophus aciditrophicus (strain SB)</name>
    <dbReference type="NCBI Taxonomy" id="56780"/>
    <lineage>
        <taxon>Bacteria</taxon>
        <taxon>Pseudomonadati</taxon>
        <taxon>Thermodesulfobacteriota</taxon>
        <taxon>Syntrophia</taxon>
        <taxon>Syntrophales</taxon>
        <taxon>Syntrophaceae</taxon>
        <taxon>Syntrophus</taxon>
    </lineage>
</organism>
<dbReference type="InterPro" id="IPR003593">
    <property type="entry name" value="AAA+_ATPase"/>
</dbReference>
<evidence type="ECO:0000256" key="3">
    <source>
        <dbReference type="ARBA" id="ARBA00022840"/>
    </source>
</evidence>
<dbReference type="SMART" id="SM00267">
    <property type="entry name" value="GGDEF"/>
    <property type="match status" value="1"/>
</dbReference>
<dbReference type="AlphaFoldDB" id="Q2LQ53"/>
<dbReference type="eggNOG" id="COG1127">
    <property type="taxonomic scope" value="Bacteria"/>
</dbReference>
<dbReference type="PANTHER" id="PTHR43023">
    <property type="entry name" value="PROTEIN TRIGALACTOSYLDIACYLGLYCEROL 3, CHLOROPLASTIC"/>
    <property type="match status" value="1"/>
</dbReference>
<dbReference type="InterPro" id="IPR027417">
    <property type="entry name" value="P-loop_NTPase"/>
</dbReference>
<feature type="domain" description="ABC transporter" evidence="4">
    <location>
        <begin position="6"/>
        <end position="242"/>
    </location>
</feature>
<dbReference type="eggNOG" id="COG2199">
    <property type="taxonomic scope" value="Bacteria"/>
</dbReference>
<dbReference type="RefSeq" id="WP_011416172.1">
    <property type="nucleotide sequence ID" value="NC_007759.1"/>
</dbReference>
<dbReference type="InterPro" id="IPR043128">
    <property type="entry name" value="Rev_trsase/Diguanyl_cyclase"/>
</dbReference>
<dbReference type="InterPro" id="IPR003439">
    <property type="entry name" value="ABC_transporter-like_ATP-bd"/>
</dbReference>
<gene>
    <name evidence="5" type="ORF">SYN_01263</name>
</gene>
<dbReference type="SUPFAM" id="SSF52540">
    <property type="entry name" value="P-loop containing nucleoside triphosphate hydrolases"/>
    <property type="match status" value="1"/>
</dbReference>
<dbReference type="Pfam" id="PF00005">
    <property type="entry name" value="ABC_tran"/>
    <property type="match status" value="1"/>
</dbReference>
<dbReference type="SMART" id="SM00382">
    <property type="entry name" value="AAA"/>
    <property type="match status" value="1"/>
</dbReference>
<dbReference type="PROSITE" id="PS50893">
    <property type="entry name" value="ABC_TRANSPORTER_2"/>
    <property type="match status" value="1"/>
</dbReference>
<evidence type="ECO:0000313" key="6">
    <source>
        <dbReference type="Proteomes" id="UP000001933"/>
    </source>
</evidence>
<evidence type="ECO:0000313" key="5">
    <source>
        <dbReference type="EMBL" id="ABC76138.1"/>
    </source>
</evidence>
<keyword evidence="1" id="KW-0813">Transport</keyword>
<proteinExistence type="predicted"/>
<accession>Q2LQ53</accession>
<evidence type="ECO:0000259" key="4">
    <source>
        <dbReference type="PROSITE" id="PS50893"/>
    </source>
</evidence>
<dbReference type="PROSITE" id="PS00211">
    <property type="entry name" value="ABC_TRANSPORTER_1"/>
    <property type="match status" value="1"/>
</dbReference>
<dbReference type="Gene3D" id="3.30.70.270">
    <property type="match status" value="1"/>
</dbReference>
<dbReference type="GO" id="GO:0005524">
    <property type="term" value="F:ATP binding"/>
    <property type="evidence" value="ECO:0007669"/>
    <property type="project" value="UniProtKB-KW"/>
</dbReference>
<dbReference type="Gene3D" id="3.40.50.300">
    <property type="entry name" value="P-loop containing nucleotide triphosphate hydrolases"/>
    <property type="match status" value="1"/>
</dbReference>